<keyword evidence="1" id="KW-0732">Signal</keyword>
<dbReference type="AlphaFoldDB" id="W7UUB3"/>
<feature type="chain" id="PRO_5004901933" evidence="1">
    <location>
        <begin position="28"/>
        <end position="427"/>
    </location>
</feature>
<keyword evidence="3" id="KW-1185">Reference proteome</keyword>
<accession>W7UUB3</accession>
<proteinExistence type="predicted"/>
<sequence>MKKLTKAIAAISAAAVLAIPANMSAFAYNVSTSNFTNPMVNKSKGGARGYSWDTYYQADLPVLWKKLLNANGKYTYYATTDTNGNEYGSTHMFAILHRGVADSANIQNAKKYIDNITIKSKKGFYYAPCVEYHNYSTADEPYDPDDPDDQPMFEYYDYGIRMMDGPYLQDIINKFTISSLSDLNYEYIKAHGEFTGALYLKNYYLAGLKLTSSDPYTRFDEPVLERNPDGIGFRTKVTFHVKKPVFDETIVFNNPSGYTGVEVLKNIKVSCNGSDTDKNCIQGYNSISVVNGVTLKVPNADYKNWNKLYQGLITCPTLTTEIKGEVKKRFLNSNFQTTRRVGDILYIYEGKNDTIGHPQWKNGTGSQKFEAFFRCGGRDELGHCAWIGEQLNSVTQVRFYSGSTPTSYGTQYYMCDPGYLKNRLAVG</sequence>
<dbReference type="EMBL" id="ATAX01000036">
    <property type="protein sequence ID" value="EWM52420.1"/>
    <property type="molecule type" value="Genomic_DNA"/>
</dbReference>
<dbReference type="PATRIC" id="fig|1341157.4.peg.3194"/>
<reference evidence="2 3" key="1">
    <citation type="journal article" date="2014" name="PLoS ONE">
        <title>Rumen cellulosomics: divergent fiber-degrading strategies revealed by comparative genome-wide analysis of six ruminococcal strains.</title>
        <authorList>
            <person name="Dassa B."/>
            <person name="Borovok I."/>
            <person name="Ruimy-Israeli V."/>
            <person name="Lamed R."/>
            <person name="Flint H.J."/>
            <person name="Duncan S.H."/>
            <person name="Henrissat B."/>
            <person name="Coutinho P."/>
            <person name="Morrison M."/>
            <person name="Mosoni P."/>
            <person name="Yeoman C.J."/>
            <person name="White B.A."/>
            <person name="Bayer E.A."/>
        </authorList>
    </citation>
    <scope>NUCLEOTIDE SEQUENCE [LARGE SCALE GENOMIC DNA]</scope>
    <source>
        <strain evidence="2 3">007c</strain>
    </source>
</reference>
<organism evidence="2 3">
    <name type="scientific">Ruminococcus flavefaciens 007c</name>
    <dbReference type="NCBI Taxonomy" id="1341157"/>
    <lineage>
        <taxon>Bacteria</taxon>
        <taxon>Bacillati</taxon>
        <taxon>Bacillota</taxon>
        <taxon>Clostridia</taxon>
        <taxon>Eubacteriales</taxon>
        <taxon>Oscillospiraceae</taxon>
        <taxon>Ruminococcus</taxon>
    </lineage>
</organism>
<comment type="caution">
    <text evidence="2">The sequence shown here is derived from an EMBL/GenBank/DDBJ whole genome shotgun (WGS) entry which is preliminary data.</text>
</comment>
<feature type="signal peptide" evidence="1">
    <location>
        <begin position="1"/>
        <end position="27"/>
    </location>
</feature>
<dbReference type="OrthoDB" id="1817146at2"/>
<gene>
    <name evidence="2" type="ORF">RF007C_13805</name>
</gene>
<dbReference type="Proteomes" id="UP000019365">
    <property type="component" value="Unassembled WGS sequence"/>
</dbReference>
<name>W7UUB3_RUMFL</name>
<evidence type="ECO:0000313" key="2">
    <source>
        <dbReference type="EMBL" id="EWM52420.1"/>
    </source>
</evidence>
<dbReference type="RefSeq" id="WP_037301531.1">
    <property type="nucleotide sequence ID" value="NZ_ATAX01000036.1"/>
</dbReference>
<evidence type="ECO:0000256" key="1">
    <source>
        <dbReference type="SAM" id="SignalP"/>
    </source>
</evidence>
<evidence type="ECO:0000313" key="3">
    <source>
        <dbReference type="Proteomes" id="UP000019365"/>
    </source>
</evidence>
<protein>
    <submittedName>
        <fullName evidence="2">Uncharacterized protein</fullName>
    </submittedName>
</protein>